<organism evidence="1 2">
    <name type="scientific">Paenimyroides marinum</name>
    <dbReference type="NCBI Taxonomy" id="1159016"/>
    <lineage>
        <taxon>Bacteria</taxon>
        <taxon>Pseudomonadati</taxon>
        <taxon>Bacteroidota</taxon>
        <taxon>Flavobacteriia</taxon>
        <taxon>Flavobacteriales</taxon>
        <taxon>Flavobacteriaceae</taxon>
        <taxon>Paenimyroides</taxon>
    </lineage>
</organism>
<gene>
    <name evidence="1" type="ORF">SAMN02927937_01268</name>
</gene>
<dbReference type="PANTHER" id="PTHR39324">
    <property type="entry name" value="CALCIUM DODECIN"/>
    <property type="match status" value="1"/>
</dbReference>
<evidence type="ECO:0000313" key="1">
    <source>
        <dbReference type="EMBL" id="SEH76089.1"/>
    </source>
</evidence>
<dbReference type="AlphaFoldDB" id="A0A1H6KVU9"/>
<protein>
    <recommendedName>
        <fullName evidence="3">Dodecin domain-containing protein</fullName>
    </recommendedName>
</protein>
<proteinExistence type="predicted"/>
<dbReference type="RefSeq" id="WP_091097598.1">
    <property type="nucleotide sequence ID" value="NZ_FNXE01000014.1"/>
</dbReference>
<dbReference type="InterPro" id="IPR036694">
    <property type="entry name" value="Dodecin-like_sf"/>
</dbReference>
<dbReference type="EMBL" id="FNXE01000014">
    <property type="protein sequence ID" value="SEH76089.1"/>
    <property type="molecule type" value="Genomic_DNA"/>
</dbReference>
<dbReference type="OrthoDB" id="1525133at2"/>
<sequence>MGIVKVIEVIAHSEISFDDAVKQAVSEASKTVRNIDSVYVKDMKCHVKDGQITTYGVICKVSFRVD</sequence>
<reference evidence="1 2" key="1">
    <citation type="submission" date="2016-10" db="EMBL/GenBank/DDBJ databases">
        <authorList>
            <person name="de Groot N.N."/>
        </authorList>
    </citation>
    <scope>NUCLEOTIDE SEQUENCE [LARGE SCALE GENOMIC DNA]</scope>
    <source>
        <strain evidence="1 2">CGMCC 1.10825</strain>
    </source>
</reference>
<dbReference type="Proteomes" id="UP000199634">
    <property type="component" value="Unassembled WGS sequence"/>
</dbReference>
<evidence type="ECO:0000313" key="2">
    <source>
        <dbReference type="Proteomes" id="UP000199634"/>
    </source>
</evidence>
<dbReference type="InterPro" id="IPR025543">
    <property type="entry name" value="Dodecin-like"/>
</dbReference>
<dbReference type="InterPro" id="IPR009923">
    <property type="entry name" value="Dodecin"/>
</dbReference>
<keyword evidence="2" id="KW-1185">Reference proteome</keyword>
<dbReference type="Pfam" id="PF07311">
    <property type="entry name" value="Dodecin"/>
    <property type="match status" value="1"/>
</dbReference>
<accession>A0A1H6KVU9</accession>
<dbReference type="Gene3D" id="3.30.1660.10">
    <property type="entry name" value="Flavin-binding protein dodecin"/>
    <property type="match status" value="1"/>
</dbReference>
<evidence type="ECO:0008006" key="3">
    <source>
        <dbReference type="Google" id="ProtNLM"/>
    </source>
</evidence>
<dbReference type="STRING" id="1159016.SAMN02927937_01268"/>
<dbReference type="PANTHER" id="PTHR39324:SF1">
    <property type="entry name" value="CALCIUM DODECIN"/>
    <property type="match status" value="1"/>
</dbReference>
<name>A0A1H6KVU9_9FLAO</name>
<dbReference type="SUPFAM" id="SSF89807">
    <property type="entry name" value="Dodecin-like"/>
    <property type="match status" value="1"/>
</dbReference>